<dbReference type="AlphaFoldDB" id="A0AAW2GV91"/>
<accession>A0AAW2GV91</accession>
<protein>
    <submittedName>
        <fullName evidence="2">Uncharacterized protein</fullName>
    </submittedName>
</protein>
<evidence type="ECO:0000313" key="2">
    <source>
        <dbReference type="EMBL" id="KAL0131136.1"/>
    </source>
</evidence>
<feature type="region of interest" description="Disordered" evidence="1">
    <location>
        <begin position="1"/>
        <end position="44"/>
    </location>
</feature>
<gene>
    <name evidence="2" type="ORF">PUN28_002600</name>
</gene>
<feature type="compositionally biased region" description="Basic and acidic residues" evidence="1">
    <location>
        <begin position="92"/>
        <end position="101"/>
    </location>
</feature>
<name>A0AAW2GV91_9HYME</name>
<dbReference type="EMBL" id="JADYXP020000002">
    <property type="protein sequence ID" value="KAL0131136.1"/>
    <property type="molecule type" value="Genomic_DNA"/>
</dbReference>
<reference evidence="2 3" key="1">
    <citation type="submission" date="2023-03" db="EMBL/GenBank/DDBJ databases">
        <title>High recombination rates correlate with genetic variation in Cardiocondyla obscurior ants.</title>
        <authorList>
            <person name="Errbii M."/>
        </authorList>
    </citation>
    <scope>NUCLEOTIDE SEQUENCE [LARGE SCALE GENOMIC DNA]</scope>
    <source>
        <strain evidence="2">Alpha-2009</strain>
        <tissue evidence="2">Whole body</tissue>
    </source>
</reference>
<evidence type="ECO:0000256" key="1">
    <source>
        <dbReference type="SAM" id="MobiDB-lite"/>
    </source>
</evidence>
<proteinExistence type="predicted"/>
<feature type="region of interest" description="Disordered" evidence="1">
    <location>
        <begin position="152"/>
        <end position="180"/>
    </location>
</feature>
<comment type="caution">
    <text evidence="2">The sequence shown here is derived from an EMBL/GenBank/DDBJ whole genome shotgun (WGS) entry which is preliminary data.</text>
</comment>
<feature type="compositionally biased region" description="Basic and acidic residues" evidence="1">
    <location>
        <begin position="76"/>
        <end position="86"/>
    </location>
</feature>
<keyword evidence="3" id="KW-1185">Reference proteome</keyword>
<sequence>MHIGYNKCKTSAAAAARRRGGRARAPRARTEEERCDSGPTRPRDAVSRIVSRGARLFAAAALVRVPFRFSRPSTCDLRRPRADSRRSGNGRDTTRRERDTSQVKLRSSSFFFPFFFLSPPPPFFSFPSFARAVARSGMQLLRSPARQPYFRDFAESAMSQPAKRRRPGPSSTRPRLRASR</sequence>
<feature type="compositionally biased region" description="Basic residues" evidence="1">
    <location>
        <begin position="16"/>
        <end position="27"/>
    </location>
</feature>
<evidence type="ECO:0000313" key="3">
    <source>
        <dbReference type="Proteomes" id="UP001430953"/>
    </source>
</evidence>
<feature type="compositionally biased region" description="Basic and acidic residues" evidence="1">
    <location>
        <begin position="28"/>
        <end position="44"/>
    </location>
</feature>
<organism evidence="2 3">
    <name type="scientific">Cardiocondyla obscurior</name>
    <dbReference type="NCBI Taxonomy" id="286306"/>
    <lineage>
        <taxon>Eukaryota</taxon>
        <taxon>Metazoa</taxon>
        <taxon>Ecdysozoa</taxon>
        <taxon>Arthropoda</taxon>
        <taxon>Hexapoda</taxon>
        <taxon>Insecta</taxon>
        <taxon>Pterygota</taxon>
        <taxon>Neoptera</taxon>
        <taxon>Endopterygota</taxon>
        <taxon>Hymenoptera</taxon>
        <taxon>Apocrita</taxon>
        <taxon>Aculeata</taxon>
        <taxon>Formicoidea</taxon>
        <taxon>Formicidae</taxon>
        <taxon>Myrmicinae</taxon>
        <taxon>Cardiocondyla</taxon>
    </lineage>
</organism>
<dbReference type="Proteomes" id="UP001430953">
    <property type="component" value="Unassembled WGS sequence"/>
</dbReference>
<feature type="region of interest" description="Disordered" evidence="1">
    <location>
        <begin position="74"/>
        <end position="102"/>
    </location>
</feature>